<dbReference type="InterPro" id="IPR000073">
    <property type="entry name" value="AB_hydrolase_1"/>
</dbReference>
<evidence type="ECO:0000256" key="1">
    <source>
        <dbReference type="ARBA" id="ARBA00022801"/>
    </source>
</evidence>
<keyword evidence="5" id="KW-1185">Reference proteome</keyword>
<dbReference type="Proteomes" id="UP001355207">
    <property type="component" value="Chromosome 2"/>
</dbReference>
<dbReference type="PRINTS" id="PR00412">
    <property type="entry name" value="EPOXHYDRLASE"/>
</dbReference>
<evidence type="ECO:0000313" key="4">
    <source>
        <dbReference type="EMBL" id="WWC86649.1"/>
    </source>
</evidence>
<dbReference type="GO" id="GO:0016787">
    <property type="term" value="F:hydrolase activity"/>
    <property type="evidence" value="ECO:0007669"/>
    <property type="project" value="UniProtKB-KW"/>
</dbReference>
<feature type="domain" description="AB hydrolase-1" evidence="3">
    <location>
        <begin position="43"/>
        <end position="292"/>
    </location>
</feature>
<dbReference type="GeneID" id="91092198"/>
<dbReference type="PANTHER" id="PTHR43329">
    <property type="entry name" value="EPOXIDE HYDROLASE"/>
    <property type="match status" value="1"/>
</dbReference>
<dbReference type="RefSeq" id="XP_066073412.1">
    <property type="nucleotide sequence ID" value="XM_066217315.1"/>
</dbReference>
<dbReference type="Pfam" id="PF00561">
    <property type="entry name" value="Abhydrolase_1"/>
    <property type="match status" value="1"/>
</dbReference>
<evidence type="ECO:0000256" key="2">
    <source>
        <dbReference type="ARBA" id="ARBA00038334"/>
    </source>
</evidence>
<dbReference type="InterPro" id="IPR029058">
    <property type="entry name" value="AB_hydrolase_fold"/>
</dbReference>
<keyword evidence="1" id="KW-0378">Hydrolase</keyword>
<comment type="similarity">
    <text evidence="2">Belongs to the AB hydrolase superfamily. Epoxide hydrolase family.</text>
</comment>
<dbReference type="InterPro" id="IPR000639">
    <property type="entry name" value="Epox_hydrolase-like"/>
</dbReference>
<dbReference type="EMBL" id="CP144099">
    <property type="protein sequence ID" value="WWC86649.1"/>
    <property type="molecule type" value="Genomic_DNA"/>
</dbReference>
<name>A0AAX4JPI3_9TREE</name>
<dbReference type="Gene3D" id="3.40.50.1820">
    <property type="entry name" value="alpha/beta hydrolase"/>
    <property type="match status" value="1"/>
</dbReference>
<dbReference type="AlphaFoldDB" id="A0AAX4JPI3"/>
<dbReference type="SUPFAM" id="SSF53474">
    <property type="entry name" value="alpha/beta-Hydrolases"/>
    <property type="match status" value="1"/>
</dbReference>
<protein>
    <recommendedName>
        <fullName evidence="3">AB hydrolase-1 domain-containing protein</fullName>
    </recommendedName>
</protein>
<evidence type="ECO:0000313" key="5">
    <source>
        <dbReference type="Proteomes" id="UP001355207"/>
    </source>
</evidence>
<gene>
    <name evidence="4" type="ORF">L201_001526</name>
</gene>
<organism evidence="4 5">
    <name type="scientific">Kwoniella dendrophila CBS 6074</name>
    <dbReference type="NCBI Taxonomy" id="1295534"/>
    <lineage>
        <taxon>Eukaryota</taxon>
        <taxon>Fungi</taxon>
        <taxon>Dikarya</taxon>
        <taxon>Basidiomycota</taxon>
        <taxon>Agaricomycotina</taxon>
        <taxon>Tremellomycetes</taxon>
        <taxon>Tremellales</taxon>
        <taxon>Cryptococcaceae</taxon>
        <taxon>Kwoniella</taxon>
    </lineage>
</organism>
<proteinExistence type="inferred from homology"/>
<reference evidence="4 5" key="1">
    <citation type="submission" date="2024-01" db="EMBL/GenBank/DDBJ databases">
        <title>Comparative genomics of Cryptococcus and Kwoniella reveals pathogenesis evolution and contrasting modes of karyotype evolution via chromosome fusion or intercentromeric recombination.</title>
        <authorList>
            <person name="Coelho M.A."/>
            <person name="David-Palma M."/>
            <person name="Shea T."/>
            <person name="Bowers K."/>
            <person name="McGinley-Smith S."/>
            <person name="Mohammad A.W."/>
            <person name="Gnirke A."/>
            <person name="Yurkov A.M."/>
            <person name="Nowrousian M."/>
            <person name="Sun S."/>
            <person name="Cuomo C.A."/>
            <person name="Heitman J."/>
        </authorList>
    </citation>
    <scope>NUCLEOTIDE SEQUENCE [LARGE SCALE GENOMIC DNA]</scope>
    <source>
        <strain evidence="4 5">CBS 6074</strain>
    </source>
</reference>
<accession>A0AAX4JPI3</accession>
<sequence length="310" mass="34929">MGRTFTEEPSTWVHSKAEVEPGVKIHYVDVDPSSSGTSGNGKTIVLIHGFPQTWYCWRQVIGPFSELGFRVIAVDYRGAGDSDKPRNGYDKSTMSKDIHTLYKEKLGIEKAIIVGSDIGSMVASSLALQFENDVEALITFEAPIPGTTSFDTATTDPKSTWPFLWHFFFHNQPDLPELLIQGKEKEYISHFYHRLCFDPSFLTDEDLAVYTKAFSASGGIRCGLDTYRAFHQDVSDFRNTLSKNGKISIPTLTVAGEASPMQEFMEDQTSEYAKDVIFKLIPRSMHWVPEENPDDFVQAVTEFLKEKKLI</sequence>
<evidence type="ECO:0000259" key="3">
    <source>
        <dbReference type="Pfam" id="PF00561"/>
    </source>
</evidence>